<evidence type="ECO:0000313" key="3">
    <source>
        <dbReference type="Proteomes" id="UP000830167"/>
    </source>
</evidence>
<dbReference type="Gene3D" id="3.90.550.10">
    <property type="entry name" value="Spore Coat Polysaccharide Biosynthesis Protein SpsA, Chain A"/>
    <property type="match status" value="1"/>
</dbReference>
<keyword evidence="2" id="KW-0808">Transferase</keyword>
<dbReference type="Proteomes" id="UP000830167">
    <property type="component" value="Chromosome"/>
</dbReference>
<reference evidence="2" key="1">
    <citation type="submission" date="2021-12" db="EMBL/GenBank/DDBJ databases">
        <title>Alicyclobacillaceae gen. nov., sp. nov., isolated from chalcocite enrichment system.</title>
        <authorList>
            <person name="Jiang Z."/>
        </authorList>
    </citation>
    <scope>NUCLEOTIDE SEQUENCE</scope>
    <source>
        <strain evidence="2">MYW30-H2</strain>
    </source>
</reference>
<dbReference type="Pfam" id="PF00483">
    <property type="entry name" value="NTP_transferase"/>
    <property type="match status" value="1"/>
</dbReference>
<evidence type="ECO:0000259" key="1">
    <source>
        <dbReference type="Pfam" id="PF00483"/>
    </source>
</evidence>
<dbReference type="PANTHER" id="PTHR22572">
    <property type="entry name" value="SUGAR-1-PHOSPHATE GUANYL TRANSFERASE"/>
    <property type="match status" value="1"/>
</dbReference>
<dbReference type="SUPFAM" id="SSF53448">
    <property type="entry name" value="Nucleotide-diphospho-sugar transferases"/>
    <property type="match status" value="1"/>
</dbReference>
<organism evidence="2 3">
    <name type="scientific">Fodinisporobacter ferrooxydans</name>
    <dbReference type="NCBI Taxonomy" id="2901836"/>
    <lineage>
        <taxon>Bacteria</taxon>
        <taxon>Bacillati</taxon>
        <taxon>Bacillota</taxon>
        <taxon>Bacilli</taxon>
        <taxon>Bacillales</taxon>
        <taxon>Alicyclobacillaceae</taxon>
        <taxon>Fodinisporobacter</taxon>
    </lineage>
</organism>
<dbReference type="EMBL" id="CP089291">
    <property type="protein sequence ID" value="UOF92956.1"/>
    <property type="molecule type" value="Genomic_DNA"/>
</dbReference>
<evidence type="ECO:0000313" key="2">
    <source>
        <dbReference type="EMBL" id="UOF92956.1"/>
    </source>
</evidence>
<sequence length="252" mass="28454">MIITGGKGTRLAPYTNALPKGLLPIGSQPILEIIVKQLRSYGFDRITMACGYLAPLIQSYFIDGKKWGVDIDYILENKPLGTAGPLKGLQNVTEPFLVMNCDVLTTLDFKKLWNFHCNKHGLLTIAAQKKSNILDYGVLETEGDIVIDIIEKPKVDAYINMGIYVMSPIVLDYIPEQTFFNIPELIRCLLDDQKKILHFSNNDFWLDIGRPSDYVRANKEYPKMIQLLLPGKQDAEINTMSQPAEPWGMSDQ</sequence>
<dbReference type="InterPro" id="IPR050486">
    <property type="entry name" value="Mannose-1P_guanyltransferase"/>
</dbReference>
<dbReference type="InterPro" id="IPR029044">
    <property type="entry name" value="Nucleotide-diphossugar_trans"/>
</dbReference>
<proteinExistence type="predicted"/>
<protein>
    <submittedName>
        <fullName evidence="2">NTP transferase domain-containing protein</fullName>
    </submittedName>
</protein>
<dbReference type="InterPro" id="IPR005835">
    <property type="entry name" value="NTP_transferase_dom"/>
</dbReference>
<keyword evidence="3" id="KW-1185">Reference proteome</keyword>
<dbReference type="RefSeq" id="WP_347439583.1">
    <property type="nucleotide sequence ID" value="NZ_CP089291.1"/>
</dbReference>
<dbReference type="GO" id="GO:0016740">
    <property type="term" value="F:transferase activity"/>
    <property type="evidence" value="ECO:0007669"/>
    <property type="project" value="UniProtKB-KW"/>
</dbReference>
<feature type="domain" description="Nucleotidyl transferase" evidence="1">
    <location>
        <begin position="1"/>
        <end position="222"/>
    </location>
</feature>
<name>A0ABY4CTG2_9BACL</name>
<accession>A0ABY4CTG2</accession>
<gene>
    <name evidence="2" type="ORF">LSG31_22300</name>
</gene>